<dbReference type="NCBIfam" id="TIGR00027">
    <property type="entry name" value="mthyl_TIGR00027"/>
    <property type="match status" value="1"/>
</dbReference>
<dbReference type="PANTHER" id="PTHR43619:SF2">
    <property type="entry name" value="S-ADENOSYL-L-METHIONINE-DEPENDENT METHYLTRANSFERASES SUPERFAMILY PROTEIN"/>
    <property type="match status" value="1"/>
</dbReference>
<dbReference type="GO" id="GO:0032259">
    <property type="term" value="P:methylation"/>
    <property type="evidence" value="ECO:0007669"/>
    <property type="project" value="UniProtKB-KW"/>
</dbReference>
<comment type="caution">
    <text evidence="4">The sequence shown here is derived from an EMBL/GenBank/DDBJ whole genome shotgun (WGS) entry which is preliminary data.</text>
</comment>
<dbReference type="InterPro" id="IPR011610">
    <property type="entry name" value="SAM_mthyl_Trfase_ML2640-like"/>
</dbReference>
<keyword evidence="3" id="KW-0808">Transferase</keyword>
<accession>A0A151ZS40</accession>
<dbReference type="Gene3D" id="3.40.50.150">
    <property type="entry name" value="Vaccinia Virus protein VP39"/>
    <property type="match status" value="1"/>
</dbReference>
<dbReference type="SUPFAM" id="SSF53335">
    <property type="entry name" value="S-adenosyl-L-methionine-dependent methyltransferases"/>
    <property type="match status" value="1"/>
</dbReference>
<dbReference type="Proteomes" id="UP000076078">
    <property type="component" value="Unassembled WGS sequence"/>
</dbReference>
<dbReference type="Pfam" id="PF04072">
    <property type="entry name" value="LCM"/>
    <property type="match status" value="1"/>
</dbReference>
<comment type="similarity">
    <text evidence="1">Belongs to the UPF0677 family.</text>
</comment>
<evidence type="ECO:0000313" key="4">
    <source>
        <dbReference type="EMBL" id="KYQ96766.1"/>
    </source>
</evidence>
<proteinExistence type="inferred from homology"/>
<name>A0A151ZS40_TIELA</name>
<protein>
    <recommendedName>
        <fullName evidence="6">S-adenosyl-L-methionine-dependent methyltransferase</fullName>
    </recommendedName>
</protein>
<sequence length="346" mass="39840">MEMNSMVKGVGRTSILISALRFIVTNNYVVAANSGKLKINSVELEESIKKYSKDVQVLEDKNEYPFVYDPYCFYYLNTPDAKLYLMETLLSVLEEPEKKDEAIKFIQESPLIVSWNKVAEYENKLDIALRTKYIDDWVLSNLHFKQMVVLGAGLDSRPRRLPLPSHMKVFELDLPHVMSFRDRILENIPLKPLSKCGIIPVSVNLLTEDWAQKLIDKGYSKDEPTLWLVEGLVMYFTEAQNDFLFRTLNSLSTKGSKQMLLTVSPKIQRFDTNYHAERPINNLGFKKYNWSSIVSEFISRHEDPMGLISKYGFSNDLKSLHANDIAKLYNSNLVSLAVTYYTTGEK</sequence>
<evidence type="ECO:0000256" key="1">
    <source>
        <dbReference type="ARBA" id="ARBA00008138"/>
    </source>
</evidence>
<dbReference type="OrthoDB" id="18859at2759"/>
<dbReference type="AlphaFoldDB" id="A0A151ZS40"/>
<dbReference type="InParanoid" id="A0A151ZS40"/>
<evidence type="ECO:0008006" key="6">
    <source>
        <dbReference type="Google" id="ProtNLM"/>
    </source>
</evidence>
<reference evidence="4 5" key="1">
    <citation type="submission" date="2015-12" db="EMBL/GenBank/DDBJ databases">
        <title>Dictyostelia acquired genes for synthesis and detection of signals that induce cell-type specialization by lateral gene transfer from prokaryotes.</title>
        <authorList>
            <person name="Gloeckner G."/>
            <person name="Schaap P."/>
        </authorList>
    </citation>
    <scope>NUCLEOTIDE SEQUENCE [LARGE SCALE GENOMIC DNA]</scope>
    <source>
        <strain evidence="4 5">TK</strain>
    </source>
</reference>
<dbReference type="EMBL" id="LODT01000021">
    <property type="protein sequence ID" value="KYQ96766.1"/>
    <property type="molecule type" value="Genomic_DNA"/>
</dbReference>
<keyword evidence="2" id="KW-0489">Methyltransferase</keyword>
<evidence type="ECO:0000313" key="5">
    <source>
        <dbReference type="Proteomes" id="UP000076078"/>
    </source>
</evidence>
<evidence type="ECO:0000256" key="2">
    <source>
        <dbReference type="ARBA" id="ARBA00022603"/>
    </source>
</evidence>
<dbReference type="InterPro" id="IPR029063">
    <property type="entry name" value="SAM-dependent_MTases_sf"/>
</dbReference>
<organism evidence="4 5">
    <name type="scientific">Tieghemostelium lacteum</name>
    <name type="common">Slime mold</name>
    <name type="synonym">Dictyostelium lacteum</name>
    <dbReference type="NCBI Taxonomy" id="361077"/>
    <lineage>
        <taxon>Eukaryota</taxon>
        <taxon>Amoebozoa</taxon>
        <taxon>Evosea</taxon>
        <taxon>Eumycetozoa</taxon>
        <taxon>Dictyostelia</taxon>
        <taxon>Dictyosteliales</taxon>
        <taxon>Raperosteliaceae</taxon>
        <taxon>Tieghemostelium</taxon>
    </lineage>
</organism>
<keyword evidence="5" id="KW-1185">Reference proteome</keyword>
<dbReference type="OMA" id="HAERPIN"/>
<dbReference type="GO" id="GO:0008168">
    <property type="term" value="F:methyltransferase activity"/>
    <property type="evidence" value="ECO:0007669"/>
    <property type="project" value="UniProtKB-KW"/>
</dbReference>
<dbReference type="InterPro" id="IPR007213">
    <property type="entry name" value="Ppm1/Ppm2/Tcmp"/>
</dbReference>
<dbReference type="PANTHER" id="PTHR43619">
    <property type="entry name" value="S-ADENOSYL-L-METHIONINE-DEPENDENT METHYLTRANSFERASE YKTD-RELATED"/>
    <property type="match status" value="1"/>
</dbReference>
<dbReference type="STRING" id="361077.A0A151ZS40"/>
<gene>
    <name evidence="4" type="ORF">DLAC_04064</name>
</gene>
<evidence type="ECO:0000256" key="3">
    <source>
        <dbReference type="ARBA" id="ARBA00022679"/>
    </source>
</evidence>